<keyword evidence="4" id="KW-1185">Reference proteome</keyword>
<dbReference type="Proteomes" id="UP000274504">
    <property type="component" value="Unassembled WGS sequence"/>
</dbReference>
<evidence type="ECO:0000313" key="4">
    <source>
        <dbReference type="Proteomes" id="UP000321570"/>
    </source>
</evidence>
<dbReference type="Proteomes" id="UP000321570">
    <property type="component" value="Unassembled WGS sequence"/>
</dbReference>
<reference evidence="1 3" key="2">
    <citation type="submission" date="2018-11" db="EMBL/GenBank/DDBJ databases">
        <authorList>
            <consortium name="Pathogen Informatics"/>
        </authorList>
    </citation>
    <scope>NUCLEOTIDE SEQUENCE [LARGE SCALE GENOMIC DNA]</scope>
</reference>
<reference evidence="5" key="1">
    <citation type="submission" date="2017-02" db="UniProtKB">
        <authorList>
            <consortium name="WormBaseParasite"/>
        </authorList>
    </citation>
    <scope>IDENTIFICATION</scope>
</reference>
<evidence type="ECO:0000313" key="1">
    <source>
        <dbReference type="EMBL" id="VDL18951.1"/>
    </source>
</evidence>
<name>A0A0R3SAT1_HYMDI</name>
<dbReference type="AlphaFoldDB" id="A0A0R3SAT1"/>
<proteinExistence type="predicted"/>
<protein>
    <submittedName>
        <fullName evidence="5">NADH dehydrogenase [ubiquinone] 1 alpha subcomplex subunit 7</fullName>
    </submittedName>
</protein>
<reference evidence="2 4" key="3">
    <citation type="submission" date="2019-07" db="EMBL/GenBank/DDBJ databases">
        <authorList>
            <person name="Jastrzebski P J."/>
            <person name="Paukszto L."/>
            <person name="Jastrzebski P J."/>
        </authorList>
    </citation>
    <scope>NUCLEOTIDE SEQUENCE [LARGE SCALE GENOMIC DNA]</scope>
    <source>
        <strain evidence="2 4">WMS-il1</strain>
    </source>
</reference>
<dbReference type="EMBL" id="CABIJS010000719">
    <property type="protein sequence ID" value="VUZ57828.1"/>
    <property type="molecule type" value="Genomic_DNA"/>
</dbReference>
<dbReference type="WBParaSite" id="HDID_0000148901-mRNA-1">
    <property type="protein sequence ID" value="HDID_0000148901-mRNA-1"/>
    <property type="gene ID" value="HDID_0000148901"/>
</dbReference>
<evidence type="ECO:0000313" key="3">
    <source>
        <dbReference type="Proteomes" id="UP000274504"/>
    </source>
</evidence>
<organism evidence="5">
    <name type="scientific">Hymenolepis diminuta</name>
    <name type="common">Rat tapeworm</name>
    <dbReference type="NCBI Taxonomy" id="6216"/>
    <lineage>
        <taxon>Eukaryota</taxon>
        <taxon>Metazoa</taxon>
        <taxon>Spiralia</taxon>
        <taxon>Lophotrochozoa</taxon>
        <taxon>Platyhelminthes</taxon>
        <taxon>Cestoda</taxon>
        <taxon>Eucestoda</taxon>
        <taxon>Cyclophyllidea</taxon>
        <taxon>Hymenolepididae</taxon>
        <taxon>Hymenolepis</taxon>
    </lineage>
</organism>
<sequence length="151" mass="17168">MAANRPKQTFATLKNVLRSNSRKWADTAAPRPTISAKDLREHYAALFKRRGEKVELPDFSDLKQDTDLAMDELFKAKTMLKTGKSSSPNGPGSELLKWGRSPLDCHMLDMFNLFAAAIQRSPENGLTLRWCQYKRERALQKRPTIIETSPC</sequence>
<gene>
    <name evidence="1" type="ORF">HDID_LOCUS1490</name>
    <name evidence="2" type="ORF">WMSIL1_LOCUS15168</name>
</gene>
<dbReference type="EMBL" id="UYSG01000277">
    <property type="protein sequence ID" value="VDL18951.1"/>
    <property type="molecule type" value="Genomic_DNA"/>
</dbReference>
<evidence type="ECO:0000313" key="5">
    <source>
        <dbReference type="WBParaSite" id="HDID_0000148901-mRNA-1"/>
    </source>
</evidence>
<evidence type="ECO:0000313" key="2">
    <source>
        <dbReference type="EMBL" id="VUZ57828.1"/>
    </source>
</evidence>
<accession>A0A0R3SAT1</accession>